<dbReference type="PANTHER" id="PTHR41791">
    <property type="entry name" value="SSL7039 PROTEIN"/>
    <property type="match status" value="1"/>
</dbReference>
<protein>
    <submittedName>
        <fullName evidence="1">Type II toxin-antitoxin system RelE/ParE family toxin</fullName>
    </submittedName>
</protein>
<dbReference type="InterPro" id="IPR014056">
    <property type="entry name" value="TypeIITA-like_toxin_pred"/>
</dbReference>
<gene>
    <name evidence="1" type="ORF">G3M70_07425</name>
</gene>
<dbReference type="PANTHER" id="PTHR41791:SF1">
    <property type="entry name" value="SSL7039 PROTEIN"/>
    <property type="match status" value="1"/>
</dbReference>
<dbReference type="KEGG" id="nli:G3M70_07425"/>
<evidence type="ECO:0000313" key="1">
    <source>
        <dbReference type="EMBL" id="QPJ63740.1"/>
    </source>
</evidence>
<dbReference type="PIRSF" id="PIRSF028744">
    <property type="entry name" value="Addict_mod_HI1419"/>
    <property type="match status" value="1"/>
</dbReference>
<evidence type="ECO:0000313" key="2">
    <source>
        <dbReference type="Proteomes" id="UP000594688"/>
    </source>
</evidence>
<name>A0A7T0G1N4_9BACT</name>
<proteinExistence type="predicted"/>
<dbReference type="Proteomes" id="UP000594688">
    <property type="component" value="Chromosome"/>
</dbReference>
<organism evidence="1 2">
    <name type="scientific">Candidatus Nitronauta litoralis</name>
    <dbReference type="NCBI Taxonomy" id="2705533"/>
    <lineage>
        <taxon>Bacteria</taxon>
        <taxon>Pseudomonadati</taxon>
        <taxon>Nitrospinota/Tectimicrobiota group</taxon>
        <taxon>Nitrospinota</taxon>
        <taxon>Nitrospinia</taxon>
        <taxon>Nitrospinales</taxon>
        <taxon>Nitrospinaceae</taxon>
        <taxon>Candidatus Nitronauta</taxon>
    </lineage>
</organism>
<dbReference type="AlphaFoldDB" id="A0A7T0G1N4"/>
<dbReference type="EMBL" id="CP048685">
    <property type="protein sequence ID" value="QPJ63740.1"/>
    <property type="molecule type" value="Genomic_DNA"/>
</dbReference>
<sequence>MEVREYLREDESSPFADWFEGLNTQAALKVNTYLTRIGNGNLSSVKSVGRGVHECVIDWGPGYRVYLGKDGDKLVILLGGGTKKRQQNDIDRAKELWQEYKKRKKEQK</sequence>
<accession>A0A7T0G1N4</accession>
<reference evidence="1 2" key="1">
    <citation type="submission" date="2020-02" db="EMBL/GenBank/DDBJ databases">
        <title>Genomic and physiological characterization of two novel Nitrospinaceae genera.</title>
        <authorList>
            <person name="Mueller A.J."/>
            <person name="Jung M.-Y."/>
            <person name="Strachan C.R."/>
            <person name="Herbold C.W."/>
            <person name="Kirkegaard R.H."/>
            <person name="Daims H."/>
        </authorList>
    </citation>
    <scope>NUCLEOTIDE SEQUENCE [LARGE SCALE GENOMIC DNA]</scope>
    <source>
        <strain evidence="1">EB</strain>
    </source>
</reference>
<dbReference type="NCBIfam" id="TIGR02683">
    <property type="entry name" value="upstrm_HI1419"/>
    <property type="match status" value="1"/>
</dbReference>